<organism evidence="2 3">
    <name type="scientific">Chitinophaga parva</name>
    <dbReference type="NCBI Taxonomy" id="2169414"/>
    <lineage>
        <taxon>Bacteria</taxon>
        <taxon>Pseudomonadati</taxon>
        <taxon>Bacteroidota</taxon>
        <taxon>Chitinophagia</taxon>
        <taxon>Chitinophagales</taxon>
        <taxon>Chitinophagaceae</taxon>
        <taxon>Chitinophaga</taxon>
    </lineage>
</organism>
<name>A0A2T7BBZ6_9BACT</name>
<dbReference type="Proteomes" id="UP000244450">
    <property type="component" value="Unassembled WGS sequence"/>
</dbReference>
<evidence type="ECO:0000313" key="3">
    <source>
        <dbReference type="Proteomes" id="UP000244450"/>
    </source>
</evidence>
<keyword evidence="1" id="KW-0812">Transmembrane</keyword>
<comment type="caution">
    <text evidence="2">The sequence shown here is derived from an EMBL/GenBank/DDBJ whole genome shotgun (WGS) entry which is preliminary data.</text>
</comment>
<keyword evidence="1" id="KW-1133">Transmembrane helix</keyword>
<gene>
    <name evidence="2" type="ORF">DCC81_19405</name>
</gene>
<keyword evidence="3" id="KW-1185">Reference proteome</keyword>
<accession>A0A2T7BBZ6</accession>
<feature type="transmembrane region" description="Helical" evidence="1">
    <location>
        <begin position="18"/>
        <end position="40"/>
    </location>
</feature>
<sequence length="94" mass="10561">MPCWLQTQGGRGGHIGCLLLRIIACWLATGALMAWFVLILAFTFRCLTHTVRNRDDVTEIFVMSLFIPFYLFAGHCAVRGNTGYSFCDTEDHAT</sequence>
<feature type="transmembrane region" description="Helical" evidence="1">
    <location>
        <begin position="60"/>
        <end position="78"/>
    </location>
</feature>
<reference evidence="2 3" key="1">
    <citation type="submission" date="2018-04" db="EMBL/GenBank/DDBJ databases">
        <title>Chitinophaga fuyangensis sp. nov., isolated from soil in a chemical factory.</title>
        <authorList>
            <person name="Chen K."/>
        </authorList>
    </citation>
    <scope>NUCLEOTIDE SEQUENCE [LARGE SCALE GENOMIC DNA]</scope>
    <source>
        <strain evidence="2 3">LY-1</strain>
    </source>
</reference>
<dbReference type="AlphaFoldDB" id="A0A2T7BBZ6"/>
<keyword evidence="1" id="KW-0472">Membrane</keyword>
<proteinExistence type="predicted"/>
<dbReference type="EMBL" id="QCYK01000003">
    <property type="protein sequence ID" value="PUZ22603.1"/>
    <property type="molecule type" value="Genomic_DNA"/>
</dbReference>
<evidence type="ECO:0000256" key="1">
    <source>
        <dbReference type="SAM" id="Phobius"/>
    </source>
</evidence>
<evidence type="ECO:0000313" key="2">
    <source>
        <dbReference type="EMBL" id="PUZ22603.1"/>
    </source>
</evidence>
<protein>
    <submittedName>
        <fullName evidence="2">Uncharacterized protein</fullName>
    </submittedName>
</protein>